<dbReference type="OrthoDB" id="5471962at2"/>
<dbReference type="Proteomes" id="UP000295506">
    <property type="component" value="Unassembled WGS sequence"/>
</dbReference>
<feature type="signal peptide" evidence="1">
    <location>
        <begin position="1"/>
        <end position="19"/>
    </location>
</feature>
<dbReference type="AlphaFoldDB" id="A0A126QS40"/>
<dbReference type="RefSeq" id="WP_066806333.1">
    <property type="nucleotide sequence ID" value="NZ_CP014206.1"/>
</dbReference>
<evidence type="ECO:0000313" key="2">
    <source>
        <dbReference type="EMBL" id="AMK12598.1"/>
    </source>
</evidence>
<keyword evidence="4" id="KW-1185">Reference proteome</keyword>
<feature type="chain" id="PRO_5044548248" evidence="1">
    <location>
        <begin position="20"/>
        <end position="104"/>
    </location>
</feature>
<sequence length="104" mass="11545">MTRRDLLLLMLLPAFTACAPDRDTLPGDYSARNGEIEIRLRLGKDGKGVWSTDTDEIPFKWSRRDEGHIWLHTVAGGVIPGIIEGEDIRLTLPGVPPLVFTPLP</sequence>
<dbReference type="EMBL" id="SOBK01000002">
    <property type="protein sequence ID" value="TDT90909.1"/>
    <property type="molecule type" value="Genomic_DNA"/>
</dbReference>
<accession>A0A126QS40</accession>
<gene>
    <name evidence="2" type="ORF">AWY79_16545</name>
    <name evidence="3" type="ORF">EDC59_102342</name>
</gene>
<dbReference type="Proteomes" id="UP000055611">
    <property type="component" value="Chromosome"/>
</dbReference>
<evidence type="ECO:0000313" key="5">
    <source>
        <dbReference type="Proteomes" id="UP000295506"/>
    </source>
</evidence>
<keyword evidence="1" id="KW-0732">Signal</keyword>
<reference evidence="2 4" key="1">
    <citation type="journal article" date="2016" name="Front. Microbiol.">
        <title>Genome Sequence of the Piezophilic, Mesophilic Sulfate-Reducing Bacterium Desulfovibrio indicus J2T.</title>
        <authorList>
            <person name="Cao J."/>
            <person name="Maignien L."/>
            <person name="Shao Z."/>
            <person name="Alain K."/>
            <person name="Jebbar M."/>
        </authorList>
    </citation>
    <scope>NUCLEOTIDE SEQUENCE [LARGE SCALE GENOMIC DNA]</scope>
    <source>
        <strain evidence="2 4">J2</strain>
    </source>
</reference>
<reference evidence="3 5" key="2">
    <citation type="submission" date="2019-03" db="EMBL/GenBank/DDBJ databases">
        <title>Genomic Encyclopedia of Type Strains, Phase IV (KMG-IV): sequencing the most valuable type-strain genomes for metagenomic binning, comparative biology and taxonomic classification.</title>
        <authorList>
            <person name="Goeker M."/>
        </authorList>
    </citation>
    <scope>NUCLEOTIDE SEQUENCE [LARGE SCALE GENOMIC DNA]</scope>
    <source>
        <strain evidence="3 5">DSM 101483</strain>
    </source>
</reference>
<protein>
    <submittedName>
        <fullName evidence="3">Uncharacterized protein</fullName>
    </submittedName>
</protein>
<dbReference type="KEGG" id="dej:AWY79_16545"/>
<name>A0A126QS40_9BACT</name>
<dbReference type="EMBL" id="CP014206">
    <property type="protein sequence ID" value="AMK12598.1"/>
    <property type="molecule type" value="Genomic_DNA"/>
</dbReference>
<evidence type="ECO:0000313" key="4">
    <source>
        <dbReference type="Proteomes" id="UP000055611"/>
    </source>
</evidence>
<evidence type="ECO:0000313" key="3">
    <source>
        <dbReference type="EMBL" id="TDT90909.1"/>
    </source>
</evidence>
<organism evidence="3 5">
    <name type="scientific">Pseudodesulfovibrio indicus</name>
    <dbReference type="NCBI Taxonomy" id="1716143"/>
    <lineage>
        <taxon>Bacteria</taxon>
        <taxon>Pseudomonadati</taxon>
        <taxon>Thermodesulfobacteriota</taxon>
        <taxon>Desulfovibrionia</taxon>
        <taxon>Desulfovibrionales</taxon>
        <taxon>Desulfovibrionaceae</taxon>
    </lineage>
</organism>
<dbReference type="PROSITE" id="PS51257">
    <property type="entry name" value="PROKAR_LIPOPROTEIN"/>
    <property type="match status" value="1"/>
</dbReference>
<proteinExistence type="predicted"/>
<evidence type="ECO:0000256" key="1">
    <source>
        <dbReference type="SAM" id="SignalP"/>
    </source>
</evidence>